<keyword evidence="10 22" id="KW-0418">Kinase</keyword>
<dbReference type="InterPro" id="IPR005467">
    <property type="entry name" value="His_kinase_dom"/>
</dbReference>
<evidence type="ECO:0000256" key="18">
    <source>
        <dbReference type="SAM" id="Phobius"/>
    </source>
</evidence>
<evidence type="ECO:0000256" key="19">
    <source>
        <dbReference type="SAM" id="SignalP"/>
    </source>
</evidence>
<dbReference type="FunFam" id="1.10.287.130:FF:000004">
    <property type="entry name" value="Ethylene receptor 1"/>
    <property type="match status" value="1"/>
</dbReference>
<dbReference type="InterPro" id="IPR036890">
    <property type="entry name" value="HATPase_C_sf"/>
</dbReference>
<evidence type="ECO:0000313" key="22">
    <source>
        <dbReference type="EMBL" id="SDX54262.1"/>
    </source>
</evidence>
<evidence type="ECO:0000256" key="4">
    <source>
        <dbReference type="ARBA" id="ARBA00012438"/>
    </source>
</evidence>
<evidence type="ECO:0000256" key="9">
    <source>
        <dbReference type="ARBA" id="ARBA00022741"/>
    </source>
</evidence>
<dbReference type="Gene3D" id="3.40.50.2300">
    <property type="match status" value="2"/>
</dbReference>
<keyword evidence="23" id="KW-1185">Reference proteome</keyword>
<accession>A0A1H3CJ39</accession>
<evidence type="ECO:0000256" key="12">
    <source>
        <dbReference type="ARBA" id="ARBA00022989"/>
    </source>
</evidence>
<evidence type="ECO:0000256" key="17">
    <source>
        <dbReference type="PROSITE-ProRule" id="PRU00169"/>
    </source>
</evidence>
<evidence type="ECO:0000259" key="21">
    <source>
        <dbReference type="PROSITE" id="PS50110"/>
    </source>
</evidence>
<dbReference type="EC" id="2.7.13.3" evidence="4"/>
<dbReference type="SMART" id="SM00448">
    <property type="entry name" value="REC"/>
    <property type="match status" value="2"/>
</dbReference>
<keyword evidence="12 18" id="KW-1133">Transmembrane helix</keyword>
<evidence type="ECO:0000256" key="7">
    <source>
        <dbReference type="ARBA" id="ARBA00022679"/>
    </source>
</evidence>
<dbReference type="STRING" id="1528.SAMN04488579_103126"/>
<dbReference type="SUPFAM" id="SSF53850">
    <property type="entry name" value="Periplasmic binding protein-like II"/>
    <property type="match status" value="2"/>
</dbReference>
<dbReference type="Gene3D" id="1.10.287.130">
    <property type="match status" value="1"/>
</dbReference>
<dbReference type="InterPro" id="IPR003594">
    <property type="entry name" value="HATPase_dom"/>
</dbReference>
<feature type="domain" description="Response regulatory" evidence="21">
    <location>
        <begin position="811"/>
        <end position="931"/>
    </location>
</feature>
<dbReference type="CDD" id="cd16922">
    <property type="entry name" value="HATPase_EvgS-ArcB-TorS-like"/>
    <property type="match status" value="1"/>
</dbReference>
<evidence type="ECO:0000256" key="14">
    <source>
        <dbReference type="ARBA" id="ARBA00023136"/>
    </source>
</evidence>
<protein>
    <recommendedName>
        <fullName evidence="16">Circadian input-output histidine kinase CikA</fullName>
        <ecNumber evidence="4">2.7.13.3</ecNumber>
    </recommendedName>
    <alternativeName>
        <fullName evidence="5">Stage 0 sporulation protein A homolog</fullName>
    </alternativeName>
</protein>
<evidence type="ECO:0000256" key="13">
    <source>
        <dbReference type="ARBA" id="ARBA00023012"/>
    </source>
</evidence>
<dbReference type="SUPFAM" id="SSF55874">
    <property type="entry name" value="ATPase domain of HSP90 chaperone/DNA topoisomerase II/histidine kinase"/>
    <property type="match status" value="1"/>
</dbReference>
<dbReference type="Pfam" id="PF00512">
    <property type="entry name" value="HisKA"/>
    <property type="match status" value="1"/>
</dbReference>
<evidence type="ECO:0000259" key="20">
    <source>
        <dbReference type="PROSITE" id="PS50109"/>
    </source>
</evidence>
<comment type="function">
    <text evidence="15">May play the central regulatory role in sporulation. It may be an element of the effector pathway responsible for the activation of sporulation genes in response to nutritional stress. Spo0A may act in concert with spo0H (a sigma factor) to control the expression of some genes that are critical to the sporulation process.</text>
</comment>
<dbReference type="GO" id="GO:0000155">
    <property type="term" value="F:phosphorelay sensor kinase activity"/>
    <property type="evidence" value="ECO:0007669"/>
    <property type="project" value="InterPro"/>
</dbReference>
<dbReference type="Pfam" id="PF00072">
    <property type="entry name" value="Response_reg"/>
    <property type="match status" value="2"/>
</dbReference>
<dbReference type="FunFam" id="3.30.565.10:FF:000010">
    <property type="entry name" value="Sensor histidine kinase RcsC"/>
    <property type="match status" value="1"/>
</dbReference>
<proteinExistence type="inferred from homology"/>
<keyword evidence="13" id="KW-0902">Two-component regulatory system</keyword>
<evidence type="ECO:0000256" key="15">
    <source>
        <dbReference type="ARBA" id="ARBA00024867"/>
    </source>
</evidence>
<sequence>MKHPFRLILMLVIILIVSTLPVWAASTEKTVKVAVMNYPNFIERQVDGTVKGYAVEYLRDIADYNGWTLDYVDMSFSQALENLEQGAVDIVVGVQKAPGREGLYDFSEESMGENGALLCVKTDNTHYAYEDYSNFGGLRVGCISGSAYRSLCQETMAEKGVSVIMSDYATDQEARAALDAGQVDALMMGTIRYTNDYKVIARMTPVDMYFACNPNDPSIKVGVDAAQVYIHTNNRYYEMSLDKEYFDDVQNSQAFSKAEQEYIVKLGSVNLGYVSNQDPVSYEDTNTGEFAGMTRDIVDKISEISGLSIQYIPLPPGKVSYDYLTEHKIGLIASVEYNSINLKTEGLRLSNPYLAAQKVFVGKSDTTFDKDASYKIAMATGSGSIEAFLQTKYPNFTIDVYDTVEESFQAVLDGKADLAMQNQYVVTYLLSKPQYESLSAFPVEGLSDQLCLSAVSLVDENGNVNPLLSDPMLISVVNKSIAQIDEDTVSQIIAKYTTGKPYHLTLGDMLYKYRVPFIFIVLLILLCVLMFWQILNIRQKNTEKIQEKNKQLSESVRQAEHANQAKSQFLARMSHEIRTPMNAIVGLTEIAKHHTDDSFKTKDYLSKIDASAKILLSIINDVLDMSAIESEKLKIAHNPFDLKALLTSLTTLYYTQCKEKEIEFEVLLSGVTEEMLVGDALRLNQILLNLLSNAYKFTPKGGSIKVLIAQEDRQGEKIYFRFAVTDTGAGISKEMQTRIFKPFEQESAETAQNHGGSGLGLSITKSLVEMMHGAITLESTVGVGTTFAVELPFDSISDVPQNEPAEFRDIKALVVDDDAQTLEYTTIVLERIGVQFETAEGGEDALARIQDAYIAGSGYDLCFVDWKMPGTNGVEVTRKIRELYDEDTIIIIVSAYDLSEIEDEAKAAGANMFISKPLFQSTVYNVLMTLSGGKYTKATADEQDYNFTGKRILLAEDNEINREIAIDLLELVGLRVDCAVDGKEAVEGFMAMEPGTYDAILMDVQMPFMDGYEAAKAIRKSNHPEAATIPIYAMTANAFTEDVSEAFSSGMNGHIAKPIDTQILYSTLKQCFDQQRP</sequence>
<dbReference type="GO" id="GO:0016020">
    <property type="term" value="C:membrane"/>
    <property type="evidence" value="ECO:0007669"/>
    <property type="project" value="UniProtKB-SubCell"/>
</dbReference>
<comment type="subcellular location">
    <subcellularLocation>
        <location evidence="2">Membrane</location>
    </subcellularLocation>
</comment>
<dbReference type="InterPro" id="IPR036097">
    <property type="entry name" value="HisK_dim/P_sf"/>
</dbReference>
<feature type="domain" description="Response regulatory" evidence="21">
    <location>
        <begin position="951"/>
        <end position="1072"/>
    </location>
</feature>
<feature type="chain" id="PRO_5011575643" description="Circadian input-output histidine kinase CikA" evidence="19">
    <location>
        <begin position="25"/>
        <end position="1077"/>
    </location>
</feature>
<dbReference type="Pfam" id="PF00497">
    <property type="entry name" value="SBP_bac_3"/>
    <property type="match status" value="2"/>
</dbReference>
<name>A0A1H3CJ39_EUBBA</name>
<feature type="signal peptide" evidence="19">
    <location>
        <begin position="1"/>
        <end position="24"/>
    </location>
</feature>
<feature type="modified residue" description="4-aspartylphosphate" evidence="17">
    <location>
        <position position="1003"/>
    </location>
</feature>
<dbReference type="PANTHER" id="PTHR45339">
    <property type="entry name" value="HYBRID SIGNAL TRANSDUCTION HISTIDINE KINASE J"/>
    <property type="match status" value="1"/>
</dbReference>
<evidence type="ECO:0000256" key="6">
    <source>
        <dbReference type="ARBA" id="ARBA00022553"/>
    </source>
</evidence>
<dbReference type="CDD" id="cd17546">
    <property type="entry name" value="REC_hyHK_CKI1_RcsC-like"/>
    <property type="match status" value="2"/>
</dbReference>
<evidence type="ECO:0000256" key="2">
    <source>
        <dbReference type="ARBA" id="ARBA00004370"/>
    </source>
</evidence>
<dbReference type="PANTHER" id="PTHR45339:SF1">
    <property type="entry name" value="HYBRID SIGNAL TRANSDUCTION HISTIDINE KINASE J"/>
    <property type="match status" value="1"/>
</dbReference>
<keyword evidence="6 17" id="KW-0597">Phosphoprotein</keyword>
<dbReference type="InterPro" id="IPR003661">
    <property type="entry name" value="HisK_dim/P_dom"/>
</dbReference>
<keyword evidence="11" id="KW-0067">ATP-binding</keyword>
<dbReference type="InterPro" id="IPR011006">
    <property type="entry name" value="CheY-like_superfamily"/>
</dbReference>
<organism evidence="22 23">
    <name type="scientific">Eubacterium barkeri</name>
    <name type="common">Clostridium barkeri</name>
    <dbReference type="NCBI Taxonomy" id="1528"/>
    <lineage>
        <taxon>Bacteria</taxon>
        <taxon>Bacillati</taxon>
        <taxon>Bacillota</taxon>
        <taxon>Clostridia</taxon>
        <taxon>Eubacteriales</taxon>
        <taxon>Eubacteriaceae</taxon>
        <taxon>Eubacterium</taxon>
    </lineage>
</organism>
<evidence type="ECO:0000256" key="5">
    <source>
        <dbReference type="ARBA" id="ARBA00018672"/>
    </source>
</evidence>
<dbReference type="AlphaFoldDB" id="A0A1H3CJ39"/>
<dbReference type="SUPFAM" id="SSF47384">
    <property type="entry name" value="Homodimeric domain of signal transducing histidine kinase"/>
    <property type="match status" value="1"/>
</dbReference>
<evidence type="ECO:0000256" key="3">
    <source>
        <dbReference type="ARBA" id="ARBA00006402"/>
    </source>
</evidence>
<dbReference type="EMBL" id="FNOU01000003">
    <property type="protein sequence ID" value="SDX54262.1"/>
    <property type="molecule type" value="Genomic_DNA"/>
</dbReference>
<keyword evidence="14 18" id="KW-0472">Membrane</keyword>
<evidence type="ECO:0000256" key="1">
    <source>
        <dbReference type="ARBA" id="ARBA00000085"/>
    </source>
</evidence>
<dbReference type="Proteomes" id="UP000199652">
    <property type="component" value="Unassembled WGS sequence"/>
</dbReference>
<evidence type="ECO:0000256" key="10">
    <source>
        <dbReference type="ARBA" id="ARBA00022777"/>
    </source>
</evidence>
<dbReference type="SMART" id="SM00387">
    <property type="entry name" value="HATPase_c"/>
    <property type="match status" value="1"/>
</dbReference>
<evidence type="ECO:0000256" key="8">
    <source>
        <dbReference type="ARBA" id="ARBA00022692"/>
    </source>
</evidence>
<dbReference type="InterPro" id="IPR001789">
    <property type="entry name" value="Sig_transdc_resp-reg_receiver"/>
</dbReference>
<dbReference type="PROSITE" id="PS50110">
    <property type="entry name" value="RESPONSE_REGULATORY"/>
    <property type="match status" value="2"/>
</dbReference>
<dbReference type="SMART" id="SM00388">
    <property type="entry name" value="HisKA"/>
    <property type="match status" value="1"/>
</dbReference>
<feature type="domain" description="Histidine kinase" evidence="20">
    <location>
        <begin position="572"/>
        <end position="795"/>
    </location>
</feature>
<comment type="catalytic activity">
    <reaction evidence="1">
        <text>ATP + protein L-histidine = ADP + protein N-phospho-L-histidine.</text>
        <dbReference type="EC" id="2.7.13.3"/>
    </reaction>
</comment>
<dbReference type="PROSITE" id="PS50109">
    <property type="entry name" value="HIS_KIN"/>
    <property type="match status" value="1"/>
</dbReference>
<feature type="modified residue" description="4-aspartylphosphate" evidence="17">
    <location>
        <position position="865"/>
    </location>
</feature>
<dbReference type="Gene3D" id="3.30.565.10">
    <property type="entry name" value="Histidine kinase-like ATPase, C-terminal domain"/>
    <property type="match status" value="1"/>
</dbReference>
<dbReference type="SMART" id="SM00062">
    <property type="entry name" value="PBPb"/>
    <property type="match status" value="2"/>
</dbReference>
<dbReference type="InterPro" id="IPR001638">
    <property type="entry name" value="Solute-binding_3/MltF_N"/>
</dbReference>
<dbReference type="PRINTS" id="PR00344">
    <property type="entry name" value="BCTRLSENSOR"/>
</dbReference>
<dbReference type="Pfam" id="PF02518">
    <property type="entry name" value="HATPase_c"/>
    <property type="match status" value="1"/>
</dbReference>
<comment type="similarity">
    <text evidence="3">In the N-terminal section; belongs to the phytochrome family.</text>
</comment>
<evidence type="ECO:0000256" key="16">
    <source>
        <dbReference type="ARBA" id="ARBA00074306"/>
    </source>
</evidence>
<evidence type="ECO:0000313" key="23">
    <source>
        <dbReference type="Proteomes" id="UP000199652"/>
    </source>
</evidence>
<dbReference type="InterPro" id="IPR004358">
    <property type="entry name" value="Sig_transdc_His_kin-like_C"/>
</dbReference>
<dbReference type="Gene3D" id="3.40.190.10">
    <property type="entry name" value="Periplasmic binding protein-like II"/>
    <property type="match status" value="4"/>
</dbReference>
<dbReference type="SUPFAM" id="SSF52172">
    <property type="entry name" value="CheY-like"/>
    <property type="match status" value="2"/>
</dbReference>
<gene>
    <name evidence="22" type="ORF">SAMN04488579_103126</name>
</gene>
<feature type="transmembrane region" description="Helical" evidence="18">
    <location>
        <begin position="515"/>
        <end position="535"/>
    </location>
</feature>
<dbReference type="GO" id="GO:0005524">
    <property type="term" value="F:ATP binding"/>
    <property type="evidence" value="ECO:0007669"/>
    <property type="project" value="UniProtKB-KW"/>
</dbReference>
<keyword evidence="19" id="KW-0732">Signal</keyword>
<dbReference type="CDD" id="cd00082">
    <property type="entry name" value="HisKA"/>
    <property type="match status" value="1"/>
</dbReference>
<evidence type="ECO:0000256" key="11">
    <source>
        <dbReference type="ARBA" id="ARBA00022840"/>
    </source>
</evidence>
<keyword evidence="9" id="KW-0547">Nucleotide-binding</keyword>
<keyword evidence="8 18" id="KW-0812">Transmembrane</keyword>
<reference evidence="23" key="1">
    <citation type="submission" date="2016-10" db="EMBL/GenBank/DDBJ databases">
        <authorList>
            <person name="Varghese N."/>
            <person name="Submissions S."/>
        </authorList>
    </citation>
    <scope>NUCLEOTIDE SEQUENCE [LARGE SCALE GENOMIC DNA]</scope>
    <source>
        <strain evidence="23">VPI 5359</strain>
    </source>
</reference>
<keyword evidence="7" id="KW-0808">Transferase</keyword>